<feature type="compositionally biased region" description="Basic residues" evidence="1">
    <location>
        <begin position="153"/>
        <end position="165"/>
    </location>
</feature>
<accession>A0AAD3H198</accession>
<feature type="compositionally biased region" description="Basic residues" evidence="1">
    <location>
        <begin position="178"/>
        <end position="195"/>
    </location>
</feature>
<organism evidence="2 3">
    <name type="scientific">Chaetoceros tenuissimus</name>
    <dbReference type="NCBI Taxonomy" id="426638"/>
    <lineage>
        <taxon>Eukaryota</taxon>
        <taxon>Sar</taxon>
        <taxon>Stramenopiles</taxon>
        <taxon>Ochrophyta</taxon>
        <taxon>Bacillariophyta</taxon>
        <taxon>Coscinodiscophyceae</taxon>
        <taxon>Chaetocerotophycidae</taxon>
        <taxon>Chaetocerotales</taxon>
        <taxon>Chaetocerotaceae</taxon>
        <taxon>Chaetoceros</taxon>
    </lineage>
</organism>
<dbReference type="SUPFAM" id="SSF54160">
    <property type="entry name" value="Chromo domain-like"/>
    <property type="match status" value="1"/>
</dbReference>
<evidence type="ECO:0000313" key="3">
    <source>
        <dbReference type="Proteomes" id="UP001054902"/>
    </source>
</evidence>
<dbReference type="AlphaFoldDB" id="A0AAD3H198"/>
<evidence type="ECO:0008006" key="4">
    <source>
        <dbReference type="Google" id="ProtNLM"/>
    </source>
</evidence>
<dbReference type="Gene3D" id="2.30.30.140">
    <property type="match status" value="1"/>
</dbReference>
<keyword evidence="3" id="KW-1185">Reference proteome</keyword>
<gene>
    <name evidence="2" type="ORF">CTEN210_03366</name>
</gene>
<reference evidence="2 3" key="1">
    <citation type="journal article" date="2021" name="Sci. Rep.">
        <title>The genome of the diatom Chaetoceros tenuissimus carries an ancient integrated fragment of an extant virus.</title>
        <authorList>
            <person name="Hongo Y."/>
            <person name="Kimura K."/>
            <person name="Takaki Y."/>
            <person name="Yoshida Y."/>
            <person name="Baba S."/>
            <person name="Kobayashi G."/>
            <person name="Nagasaki K."/>
            <person name="Hano T."/>
            <person name="Tomaru Y."/>
        </authorList>
    </citation>
    <scope>NUCLEOTIDE SEQUENCE [LARGE SCALE GENOMIC DNA]</scope>
    <source>
        <strain evidence="2 3">NIES-3715</strain>
    </source>
</reference>
<name>A0AAD3H198_9STRA</name>
<dbReference type="CDD" id="cd04508">
    <property type="entry name" value="Tudor_SF"/>
    <property type="match status" value="1"/>
</dbReference>
<dbReference type="EMBL" id="BLLK01000022">
    <property type="protein sequence ID" value="GFH46892.1"/>
    <property type="molecule type" value="Genomic_DNA"/>
</dbReference>
<evidence type="ECO:0000256" key="1">
    <source>
        <dbReference type="SAM" id="MobiDB-lite"/>
    </source>
</evidence>
<dbReference type="InterPro" id="IPR016197">
    <property type="entry name" value="Chromo-like_dom_sf"/>
</dbReference>
<dbReference type="Proteomes" id="UP001054902">
    <property type="component" value="Unassembled WGS sequence"/>
</dbReference>
<protein>
    <recommendedName>
        <fullName evidence="4">Tudor domain-containing protein</fullName>
    </recommendedName>
</protein>
<feature type="region of interest" description="Disordered" evidence="1">
    <location>
        <begin position="153"/>
        <end position="195"/>
    </location>
</feature>
<proteinExistence type="predicted"/>
<evidence type="ECO:0000313" key="2">
    <source>
        <dbReference type="EMBL" id="GFH46892.1"/>
    </source>
</evidence>
<comment type="caution">
    <text evidence="2">The sequence shown here is derived from an EMBL/GenBank/DDBJ whole genome shotgun (WGS) entry which is preliminary data.</text>
</comment>
<sequence length="195" mass="22146">MVHFEETNTPESQRMLANTLGYPDSWYVVRVVTDEADGSQSFYDTIYAGDPKANSDTYYNHLAAMNAAKDWKEGESTPYDNDGGQMLPIDQTVEILQGDEVEVYYEPDSTWYAATVKAVVHYEDDTRYTVKYKVDRSTQDNVCLDKIRFVKAGRRKRPAKKKAAATKKAESKTPASASKKRKNTKTSTKSRKKRS</sequence>